<proteinExistence type="predicted"/>
<reference evidence="2 3" key="1">
    <citation type="submission" date="2015-07" db="EMBL/GenBank/DDBJ databases">
        <title>Comparative genomics of the Sigatoka disease complex on banana suggests a link between parallel evolutionary changes in Pseudocercospora fijiensis and Pseudocercospora eumusae and increased virulence on the banana host.</title>
        <authorList>
            <person name="Chang T.-C."/>
            <person name="Salvucci A."/>
            <person name="Crous P.W."/>
            <person name="Stergiopoulos I."/>
        </authorList>
    </citation>
    <scope>NUCLEOTIDE SEQUENCE [LARGE SCALE GENOMIC DNA]</scope>
    <source>
        <strain evidence="2 3">CBS 114824</strain>
    </source>
</reference>
<evidence type="ECO:0000256" key="1">
    <source>
        <dbReference type="SAM" id="MobiDB-lite"/>
    </source>
</evidence>
<evidence type="ECO:0000313" key="3">
    <source>
        <dbReference type="Proteomes" id="UP000070133"/>
    </source>
</evidence>
<dbReference type="AlphaFoldDB" id="A0A139H6S9"/>
<dbReference type="Proteomes" id="UP000070133">
    <property type="component" value="Unassembled WGS sequence"/>
</dbReference>
<sequence>MDTLLYIRPVRTRCFDSIGRENPAVKGFFIKYIRICLPQQQQTSESSDTKCIDLSSHSRIKGKKKEIQHPSIIMSPSKIPNLKETCQTLDQKISDSRRDNIVVTQSDFPNSLIRELALHLLNEFEESEEKLKKLHKKVEERRGLDWRDGNFKDVAGMDALDDGDLQRYLLDTLVPKIVDMKAEMSLEGVKGTNEEMVRRRNDAAEEEEEEVGVDRDYM</sequence>
<gene>
    <name evidence="2" type="ORF">AC578_6412</name>
</gene>
<organism evidence="2 3">
    <name type="scientific">Pseudocercospora eumusae</name>
    <dbReference type="NCBI Taxonomy" id="321146"/>
    <lineage>
        <taxon>Eukaryota</taxon>
        <taxon>Fungi</taxon>
        <taxon>Dikarya</taxon>
        <taxon>Ascomycota</taxon>
        <taxon>Pezizomycotina</taxon>
        <taxon>Dothideomycetes</taxon>
        <taxon>Dothideomycetidae</taxon>
        <taxon>Mycosphaerellales</taxon>
        <taxon>Mycosphaerellaceae</taxon>
        <taxon>Pseudocercospora</taxon>
    </lineage>
</organism>
<comment type="caution">
    <text evidence="2">The sequence shown here is derived from an EMBL/GenBank/DDBJ whole genome shotgun (WGS) entry which is preliminary data.</text>
</comment>
<name>A0A139H6S9_9PEZI</name>
<evidence type="ECO:0000313" key="2">
    <source>
        <dbReference type="EMBL" id="KXS98185.1"/>
    </source>
</evidence>
<keyword evidence="3" id="KW-1185">Reference proteome</keyword>
<feature type="compositionally biased region" description="Basic and acidic residues" evidence="1">
    <location>
        <begin position="193"/>
        <end position="203"/>
    </location>
</feature>
<feature type="region of interest" description="Disordered" evidence="1">
    <location>
        <begin position="193"/>
        <end position="218"/>
    </location>
</feature>
<dbReference type="OrthoDB" id="272162at2759"/>
<protein>
    <submittedName>
        <fullName evidence="2">Uncharacterized protein</fullName>
    </submittedName>
</protein>
<accession>A0A139H6S9</accession>
<dbReference type="EMBL" id="LFZN01000120">
    <property type="protein sequence ID" value="KXS98185.1"/>
    <property type="molecule type" value="Genomic_DNA"/>
</dbReference>